<comment type="caution">
    <text evidence="2">The sequence shown here is derived from an EMBL/GenBank/DDBJ whole genome shotgun (WGS) entry which is preliminary data.</text>
</comment>
<accession>A0ABR9M169</accession>
<sequence>MGVLYDHYQAADREAATVRPDLGRTETPVLPGRPVFDGVHAKGIAPQVDLAELVGLIRGVPPTGDLVEVEEIYPPGEGAPQTDEEWEALPPDSPYLDGPGIFELPASVRDTLAEVDDERLPEPARQWAGADLAGVPILGGWCPPVPSSTSPARFSGT</sequence>
<gene>
    <name evidence="2" type="ORF">H4W80_004588</name>
</gene>
<keyword evidence="3" id="KW-1185">Reference proteome</keyword>
<protein>
    <submittedName>
        <fullName evidence="2">Uncharacterized protein</fullName>
    </submittedName>
</protein>
<evidence type="ECO:0000313" key="3">
    <source>
        <dbReference type="Proteomes" id="UP000633509"/>
    </source>
</evidence>
<dbReference type="EMBL" id="JADBEK010000001">
    <property type="protein sequence ID" value="MBE1586330.1"/>
    <property type="molecule type" value="Genomic_DNA"/>
</dbReference>
<proteinExistence type="predicted"/>
<dbReference type="Proteomes" id="UP000633509">
    <property type="component" value="Unassembled WGS sequence"/>
</dbReference>
<dbReference type="RefSeq" id="WP_192786912.1">
    <property type="nucleotide sequence ID" value="NZ_JADBEK010000001.1"/>
</dbReference>
<feature type="region of interest" description="Disordered" evidence="1">
    <location>
        <begin position="73"/>
        <end position="97"/>
    </location>
</feature>
<organism evidence="2 3">
    <name type="scientific">Nonomuraea angiospora</name>
    <dbReference type="NCBI Taxonomy" id="46172"/>
    <lineage>
        <taxon>Bacteria</taxon>
        <taxon>Bacillati</taxon>
        <taxon>Actinomycetota</taxon>
        <taxon>Actinomycetes</taxon>
        <taxon>Streptosporangiales</taxon>
        <taxon>Streptosporangiaceae</taxon>
        <taxon>Nonomuraea</taxon>
    </lineage>
</organism>
<evidence type="ECO:0000256" key="1">
    <source>
        <dbReference type="SAM" id="MobiDB-lite"/>
    </source>
</evidence>
<evidence type="ECO:0000313" key="2">
    <source>
        <dbReference type="EMBL" id="MBE1586330.1"/>
    </source>
</evidence>
<reference evidence="2 3" key="1">
    <citation type="submission" date="2020-10" db="EMBL/GenBank/DDBJ databases">
        <title>Sequencing the genomes of 1000 actinobacteria strains.</title>
        <authorList>
            <person name="Klenk H.-P."/>
        </authorList>
    </citation>
    <scope>NUCLEOTIDE SEQUENCE [LARGE SCALE GENOMIC DNA]</scope>
    <source>
        <strain evidence="2 3">DSM 43173</strain>
    </source>
</reference>
<name>A0ABR9M169_9ACTN</name>